<gene>
    <name evidence="7" type="ORF">SAMN04489743_2231</name>
</gene>
<keyword evidence="1 4" id="KW-0547">Nucleotide-binding</keyword>
<feature type="binding site" evidence="4">
    <location>
        <begin position="81"/>
        <end position="84"/>
    </location>
    <ligand>
        <name>GTP</name>
        <dbReference type="ChEBI" id="CHEBI:37565"/>
    </ligand>
</feature>
<organism evidence="7 8">
    <name type="scientific">Pseudarthrobacter equi</name>
    <dbReference type="NCBI Taxonomy" id="728066"/>
    <lineage>
        <taxon>Bacteria</taxon>
        <taxon>Bacillati</taxon>
        <taxon>Actinomycetota</taxon>
        <taxon>Actinomycetes</taxon>
        <taxon>Micrococcales</taxon>
        <taxon>Micrococcaceae</taxon>
        <taxon>Pseudarthrobacter</taxon>
    </lineage>
</organism>
<proteinExistence type="inferred from homology"/>
<dbReference type="SUPFAM" id="SSF52540">
    <property type="entry name" value="P-loop containing nucleoside triphosphate hydrolases"/>
    <property type="match status" value="1"/>
</dbReference>
<keyword evidence="3 4" id="KW-0342">GTP-binding</keyword>
<dbReference type="NCBIfam" id="NF003828">
    <property type="entry name" value="PRK05416.1"/>
    <property type="match status" value="1"/>
</dbReference>
<dbReference type="EMBL" id="LT629779">
    <property type="protein sequence ID" value="SDT26998.1"/>
    <property type="molecule type" value="Genomic_DNA"/>
</dbReference>
<dbReference type="PIRSF" id="PIRSF005052">
    <property type="entry name" value="P-loopkin"/>
    <property type="match status" value="1"/>
</dbReference>
<keyword evidence="8" id="KW-1185">Reference proteome</keyword>
<feature type="binding site" evidence="4">
    <location>
        <begin position="30"/>
        <end position="37"/>
    </location>
    <ligand>
        <name>ATP</name>
        <dbReference type="ChEBI" id="CHEBI:30616"/>
    </ligand>
</feature>
<dbReference type="Gene3D" id="3.40.50.300">
    <property type="entry name" value="P-loop containing nucleotide triphosphate hydrolases"/>
    <property type="match status" value="1"/>
</dbReference>
<protein>
    <submittedName>
        <fullName evidence="7">UPF0042 nucleotide-binding protein</fullName>
    </submittedName>
</protein>
<dbReference type="InterPro" id="IPR027417">
    <property type="entry name" value="P-loop_NTPase"/>
</dbReference>
<feature type="domain" description="RapZ C-terminal" evidence="6">
    <location>
        <begin position="185"/>
        <end position="304"/>
    </location>
</feature>
<dbReference type="Pfam" id="PF03668">
    <property type="entry name" value="RapZ-like_N"/>
    <property type="match status" value="1"/>
</dbReference>
<dbReference type="GO" id="GO:0005525">
    <property type="term" value="F:GTP binding"/>
    <property type="evidence" value="ECO:0007669"/>
    <property type="project" value="UniProtKB-UniRule"/>
</dbReference>
<dbReference type="RefSeq" id="WP_091720083.1">
    <property type="nucleotide sequence ID" value="NZ_CAUQLD010000002.1"/>
</dbReference>
<dbReference type="InterPro" id="IPR053931">
    <property type="entry name" value="RapZ_C"/>
</dbReference>
<dbReference type="PANTHER" id="PTHR30448">
    <property type="entry name" value="RNASE ADAPTER PROTEIN RAPZ"/>
    <property type="match status" value="1"/>
</dbReference>
<dbReference type="PANTHER" id="PTHR30448:SF0">
    <property type="entry name" value="RNASE ADAPTER PROTEIN RAPZ"/>
    <property type="match status" value="1"/>
</dbReference>
<evidence type="ECO:0000256" key="3">
    <source>
        <dbReference type="ARBA" id="ARBA00023134"/>
    </source>
</evidence>
<dbReference type="GO" id="GO:0005524">
    <property type="term" value="F:ATP binding"/>
    <property type="evidence" value="ECO:0007669"/>
    <property type="project" value="UniProtKB-UniRule"/>
</dbReference>
<sequence>MAGTSAESEAGQDGMEPVKPLEAELLVVTGMSGAGRSTAADALEDHGWYVVENLPPQMLGTLAELVSHAPQSIPRLAVVVDVRSKGLFADIRATLGALAASGVTFRVLFLDASDNVLVRRFEQGRRPHPLQGGGRILDGIAAERELLQELRDSSDVVLDTSGYNVHGLATAITELFSETGPVALRLNVMSFGFKYGLPVDSNYVADVRFIPNPHWVPQLRPHTGLDKDVSDYVLEAEGVKNFVDRYVLALEPVLDGYRRENKHYATIAVGCTGGKHRSVAVAVELSKKLAQYPRVTVTTTHRDLGRE</sequence>
<dbReference type="InterPro" id="IPR053930">
    <property type="entry name" value="RapZ-like_N"/>
</dbReference>
<evidence type="ECO:0000313" key="8">
    <source>
        <dbReference type="Proteomes" id="UP000198751"/>
    </source>
</evidence>
<evidence type="ECO:0000256" key="4">
    <source>
        <dbReference type="HAMAP-Rule" id="MF_00636"/>
    </source>
</evidence>
<dbReference type="AlphaFoldDB" id="A0A1H1Z012"/>
<reference evidence="8" key="1">
    <citation type="submission" date="2016-10" db="EMBL/GenBank/DDBJ databases">
        <authorList>
            <person name="Varghese N."/>
            <person name="Submissions S."/>
        </authorList>
    </citation>
    <scope>NUCLEOTIDE SEQUENCE [LARGE SCALE GENOMIC DNA]</scope>
    <source>
        <strain evidence="8">IMMIB L-1606</strain>
    </source>
</reference>
<keyword evidence="2 4" id="KW-0067">ATP-binding</keyword>
<evidence type="ECO:0000256" key="2">
    <source>
        <dbReference type="ARBA" id="ARBA00022840"/>
    </source>
</evidence>
<evidence type="ECO:0000256" key="1">
    <source>
        <dbReference type="ARBA" id="ARBA00022741"/>
    </source>
</evidence>
<evidence type="ECO:0000259" key="5">
    <source>
        <dbReference type="Pfam" id="PF03668"/>
    </source>
</evidence>
<evidence type="ECO:0000259" key="6">
    <source>
        <dbReference type="Pfam" id="PF22740"/>
    </source>
</evidence>
<dbReference type="OrthoDB" id="9784461at2"/>
<dbReference type="Pfam" id="PF22740">
    <property type="entry name" value="PapZ_C"/>
    <property type="match status" value="1"/>
</dbReference>
<evidence type="ECO:0000313" key="7">
    <source>
        <dbReference type="EMBL" id="SDT26998.1"/>
    </source>
</evidence>
<dbReference type="Proteomes" id="UP000198751">
    <property type="component" value="Chromosome I"/>
</dbReference>
<name>A0A1H1Z012_9MICC</name>
<dbReference type="HAMAP" id="MF_00636">
    <property type="entry name" value="RapZ_like"/>
    <property type="match status" value="1"/>
</dbReference>
<feature type="domain" description="RapZ-like N-terminal" evidence="5">
    <location>
        <begin position="24"/>
        <end position="177"/>
    </location>
</feature>
<accession>A0A1H1Z012</accession>
<dbReference type="InterPro" id="IPR005337">
    <property type="entry name" value="RapZ-like"/>
</dbReference>